<keyword evidence="3" id="KW-1185">Reference proteome</keyword>
<protein>
    <submittedName>
        <fullName evidence="2">Uncharacterized protein</fullName>
    </submittedName>
</protein>
<dbReference type="EMBL" id="KZ819483">
    <property type="protein sequence ID" value="PWN39242.1"/>
    <property type="molecule type" value="Genomic_DNA"/>
</dbReference>
<evidence type="ECO:0000313" key="3">
    <source>
        <dbReference type="Proteomes" id="UP000245783"/>
    </source>
</evidence>
<dbReference type="Proteomes" id="UP000245783">
    <property type="component" value="Unassembled WGS sequence"/>
</dbReference>
<feature type="compositionally biased region" description="Polar residues" evidence="1">
    <location>
        <begin position="239"/>
        <end position="254"/>
    </location>
</feature>
<feature type="region of interest" description="Disordered" evidence="1">
    <location>
        <begin position="194"/>
        <end position="294"/>
    </location>
</feature>
<dbReference type="GeneID" id="37039187"/>
<feature type="region of interest" description="Disordered" evidence="1">
    <location>
        <begin position="133"/>
        <end position="171"/>
    </location>
</feature>
<name>A0A316VNY6_9BASI</name>
<feature type="compositionally biased region" description="Basic and acidic residues" evidence="1">
    <location>
        <begin position="152"/>
        <end position="171"/>
    </location>
</feature>
<feature type="compositionally biased region" description="Low complexity" evidence="1">
    <location>
        <begin position="195"/>
        <end position="216"/>
    </location>
</feature>
<proteinExistence type="predicted"/>
<reference evidence="2 3" key="1">
    <citation type="journal article" date="2018" name="Mol. Biol. Evol.">
        <title>Broad Genomic Sampling Reveals a Smut Pathogenic Ancestry of the Fungal Clade Ustilaginomycotina.</title>
        <authorList>
            <person name="Kijpornyongpan T."/>
            <person name="Mondo S.J."/>
            <person name="Barry K."/>
            <person name="Sandor L."/>
            <person name="Lee J."/>
            <person name="Lipzen A."/>
            <person name="Pangilinan J."/>
            <person name="LaButti K."/>
            <person name="Hainaut M."/>
            <person name="Henrissat B."/>
            <person name="Grigoriev I.V."/>
            <person name="Spatafora J.W."/>
            <person name="Aime M.C."/>
        </authorList>
    </citation>
    <scope>NUCLEOTIDE SEQUENCE [LARGE SCALE GENOMIC DNA]</scope>
    <source>
        <strain evidence="2 3">MCA 4658</strain>
    </source>
</reference>
<evidence type="ECO:0000256" key="1">
    <source>
        <dbReference type="SAM" id="MobiDB-lite"/>
    </source>
</evidence>
<feature type="region of interest" description="Disordered" evidence="1">
    <location>
        <begin position="488"/>
        <end position="527"/>
    </location>
</feature>
<dbReference type="OrthoDB" id="10350951at2759"/>
<evidence type="ECO:0000313" key="2">
    <source>
        <dbReference type="EMBL" id="PWN39242.1"/>
    </source>
</evidence>
<feature type="compositionally biased region" description="Polar residues" evidence="1">
    <location>
        <begin position="372"/>
        <end position="399"/>
    </location>
</feature>
<gene>
    <name evidence="2" type="ORF">IE81DRAFT_41147</name>
</gene>
<sequence length="527" mass="57221">MDASTKNARRLSCQDTPSLRLTFSFFFFTLQTQVSFDMLLGPSGASLCPALLLLLSTSATCAALSAGRGLRAGLRELQPAATTSERLGSSAQRLGVAAGSPHSPVSSGHSGYSRIDLDHDFAPHELDAWKLPSPAASRRRHSAGNLSSSHLSDARTSNHDHVQHPKASGEEHDSLAWLDEDLHSHFPEDLVHSWLRTPSPTRGTPSPATSSTSLASKQAQEKHLLAVSETRSAERRPSTPEQTRAEQSAATSPHLSGHTESLGEEGDESLNPATKKRQKRKLTHVDPSTYGKQKLPTLLDQKKLSAHGEHSAALHSAIFAKAKAEGLPEVPQNGWHLRQMRSWVRAQKVQAAQAQDAHGTHMQRPEPAAATSDPQKAGSSAFSSTKWSAAKRTGTTMSSLLRKKGKLENEGKDASQIDTQIAALAKQLGIPIPKSRWEFTTNSLDFPPLTGKDLSEASILALFRMKSQGLAGKKDISEIQAEIDRRAREEGVANPENVAQFYSRRRKLRSEKAEGKTTGTKQYVPRT</sequence>
<accession>A0A316VNY6</accession>
<feature type="region of interest" description="Disordered" evidence="1">
    <location>
        <begin position="352"/>
        <end position="414"/>
    </location>
</feature>
<dbReference type="RefSeq" id="XP_025366402.1">
    <property type="nucleotide sequence ID" value="XM_025517317.1"/>
</dbReference>
<organism evidence="2 3">
    <name type="scientific">Ceraceosorus guamensis</name>
    <dbReference type="NCBI Taxonomy" id="1522189"/>
    <lineage>
        <taxon>Eukaryota</taxon>
        <taxon>Fungi</taxon>
        <taxon>Dikarya</taxon>
        <taxon>Basidiomycota</taxon>
        <taxon>Ustilaginomycotina</taxon>
        <taxon>Exobasidiomycetes</taxon>
        <taxon>Ceraceosorales</taxon>
        <taxon>Ceraceosoraceae</taxon>
        <taxon>Ceraceosorus</taxon>
    </lineage>
</organism>
<dbReference type="InParanoid" id="A0A316VNY6"/>
<dbReference type="AlphaFoldDB" id="A0A316VNY6"/>